<dbReference type="RefSeq" id="WP_008824901.1">
    <property type="nucleotide sequence ID" value="NZ_AFNU02000004.1"/>
</dbReference>
<proteinExistence type="predicted"/>
<sequence length="105" mass="11814">MKKGILIKRTEDQQSLAISVVEINKNSNMSELHQIYKHLGVNLIDIVSYRDKSIYIDDEGLLKAEPQLTMLLNDTNQYLYGNVLIMGPCDEEGETLGISIKDADS</sequence>
<name>F7PT65_9MOLU</name>
<dbReference type="Pfam" id="PF12957">
    <property type="entry name" value="DUF3846"/>
    <property type="match status" value="1"/>
</dbReference>
<evidence type="ECO:0000259" key="1">
    <source>
        <dbReference type="Pfam" id="PF12957"/>
    </source>
</evidence>
<evidence type="ECO:0000313" key="2">
    <source>
        <dbReference type="EMBL" id="ERJ12520.1"/>
    </source>
</evidence>
<dbReference type="OrthoDB" id="1667343at2"/>
<dbReference type="InParanoid" id="F7PT65"/>
<organism evidence="2 3">
    <name type="scientific">Haloplasma contractile SSD-17B</name>
    <dbReference type="NCBI Taxonomy" id="1033810"/>
    <lineage>
        <taxon>Bacteria</taxon>
        <taxon>Bacillati</taxon>
        <taxon>Mycoplasmatota</taxon>
        <taxon>Mollicutes</taxon>
        <taxon>Haloplasmatales</taxon>
        <taxon>Haloplasmataceae</taxon>
        <taxon>Haloplasma</taxon>
    </lineage>
</organism>
<reference evidence="2 3" key="1">
    <citation type="journal article" date="2011" name="J. Bacteriol.">
        <title>Genome sequence of Haloplasma contractile, an unusual contractile bacterium from a deep-sea anoxic brine lake.</title>
        <authorList>
            <person name="Antunes A."/>
            <person name="Alam I."/>
            <person name="El Dorry H."/>
            <person name="Siam R."/>
            <person name="Robertson A."/>
            <person name="Bajic V.B."/>
            <person name="Stingl U."/>
        </authorList>
    </citation>
    <scope>NUCLEOTIDE SEQUENCE [LARGE SCALE GENOMIC DNA]</scope>
    <source>
        <strain evidence="2 3">SSD-17B</strain>
    </source>
</reference>
<dbReference type="STRING" id="1033810.HLPCO_001506"/>
<protein>
    <recommendedName>
        <fullName evidence="1">DUF3846 domain-containing protein</fullName>
    </recommendedName>
</protein>
<gene>
    <name evidence="2" type="ORF">HLPCO_001506</name>
</gene>
<evidence type="ECO:0000313" key="3">
    <source>
        <dbReference type="Proteomes" id="UP000005707"/>
    </source>
</evidence>
<dbReference type="EMBL" id="AFNU02000004">
    <property type="protein sequence ID" value="ERJ12520.1"/>
    <property type="molecule type" value="Genomic_DNA"/>
</dbReference>
<dbReference type="AlphaFoldDB" id="F7PT65"/>
<keyword evidence="3" id="KW-1185">Reference proteome</keyword>
<accession>F7PT65</accession>
<reference evidence="2 3" key="2">
    <citation type="journal article" date="2013" name="PLoS ONE">
        <title>INDIGO - INtegrated Data Warehouse of MIcrobial GenOmes with Examples from the Red Sea Extremophiles.</title>
        <authorList>
            <person name="Alam I."/>
            <person name="Antunes A."/>
            <person name="Kamau A.A."/>
            <person name="Ba Alawi W."/>
            <person name="Kalkatawi M."/>
            <person name="Stingl U."/>
            <person name="Bajic V.B."/>
        </authorList>
    </citation>
    <scope>NUCLEOTIDE SEQUENCE [LARGE SCALE GENOMIC DNA]</scope>
    <source>
        <strain evidence="2 3">SSD-17B</strain>
    </source>
</reference>
<dbReference type="Proteomes" id="UP000005707">
    <property type="component" value="Unassembled WGS sequence"/>
</dbReference>
<comment type="caution">
    <text evidence="2">The sequence shown here is derived from an EMBL/GenBank/DDBJ whole genome shotgun (WGS) entry which is preliminary data.</text>
</comment>
<dbReference type="InterPro" id="IPR024559">
    <property type="entry name" value="DUF3846"/>
</dbReference>
<feature type="domain" description="DUF3846" evidence="1">
    <location>
        <begin position="17"/>
        <end position="99"/>
    </location>
</feature>